<evidence type="ECO:0000313" key="1">
    <source>
        <dbReference type="EMBL" id="MPM29179.1"/>
    </source>
</evidence>
<sequence length="117" mass="13395">MNYPWLDEYCSQKPGAVKEFKVEWNATRYLIGGKMFALCGSDNTGRPIITLKLLPAEGDFFRSQYTDILPGYYMNKVHWNSVYLDGAVPDEVLRGLVDQSYDILLASLPKKVRQELL</sequence>
<dbReference type="EMBL" id="VSSQ01005445">
    <property type="protein sequence ID" value="MPM29179.1"/>
    <property type="molecule type" value="Genomic_DNA"/>
</dbReference>
<protein>
    <recommendedName>
        <fullName evidence="2">DNA-binding protein</fullName>
    </recommendedName>
</protein>
<comment type="caution">
    <text evidence="1">The sequence shown here is derived from an EMBL/GenBank/DDBJ whole genome shotgun (WGS) entry which is preliminary data.</text>
</comment>
<dbReference type="InterPro" id="IPR038056">
    <property type="entry name" value="YjbR-like_sf"/>
</dbReference>
<dbReference type="AlphaFoldDB" id="A0A644YLG9"/>
<dbReference type="InterPro" id="IPR058532">
    <property type="entry name" value="YjbR/MT2646/Rv2570-like"/>
</dbReference>
<name>A0A644YLG9_9ZZZZ</name>
<proteinExistence type="predicted"/>
<dbReference type="InterPro" id="IPR007351">
    <property type="entry name" value="YjbR"/>
</dbReference>
<dbReference type="PANTHER" id="PTHR35145">
    <property type="entry name" value="CYTOPLASMIC PROTEIN-RELATED"/>
    <property type="match status" value="1"/>
</dbReference>
<dbReference type="PANTHER" id="PTHR35145:SF1">
    <property type="entry name" value="CYTOPLASMIC PROTEIN"/>
    <property type="match status" value="1"/>
</dbReference>
<gene>
    <name evidence="1" type="primary">yjbR_8</name>
    <name evidence="1" type="ORF">SDC9_75719</name>
</gene>
<accession>A0A644YLG9</accession>
<organism evidence="1">
    <name type="scientific">bioreactor metagenome</name>
    <dbReference type="NCBI Taxonomy" id="1076179"/>
    <lineage>
        <taxon>unclassified sequences</taxon>
        <taxon>metagenomes</taxon>
        <taxon>ecological metagenomes</taxon>
    </lineage>
</organism>
<dbReference type="Pfam" id="PF04237">
    <property type="entry name" value="YjbR"/>
    <property type="match status" value="1"/>
</dbReference>
<dbReference type="SUPFAM" id="SSF142906">
    <property type="entry name" value="YjbR-like"/>
    <property type="match status" value="1"/>
</dbReference>
<evidence type="ECO:0008006" key="2">
    <source>
        <dbReference type="Google" id="ProtNLM"/>
    </source>
</evidence>
<dbReference type="Gene3D" id="3.90.1150.30">
    <property type="match status" value="1"/>
</dbReference>
<reference evidence="1" key="1">
    <citation type="submission" date="2019-08" db="EMBL/GenBank/DDBJ databases">
        <authorList>
            <person name="Kucharzyk K."/>
            <person name="Murdoch R.W."/>
            <person name="Higgins S."/>
            <person name="Loffler F."/>
        </authorList>
    </citation>
    <scope>NUCLEOTIDE SEQUENCE</scope>
</reference>